<gene>
    <name evidence="2" type="ORF">QBC42DRAFT_343926</name>
</gene>
<protein>
    <submittedName>
        <fullName evidence="2">Uncharacterized protein</fullName>
    </submittedName>
</protein>
<dbReference type="Proteomes" id="UP001321749">
    <property type="component" value="Unassembled WGS sequence"/>
</dbReference>
<organism evidence="2 3">
    <name type="scientific">Cladorrhinum samala</name>
    <dbReference type="NCBI Taxonomy" id="585594"/>
    <lineage>
        <taxon>Eukaryota</taxon>
        <taxon>Fungi</taxon>
        <taxon>Dikarya</taxon>
        <taxon>Ascomycota</taxon>
        <taxon>Pezizomycotina</taxon>
        <taxon>Sordariomycetes</taxon>
        <taxon>Sordariomycetidae</taxon>
        <taxon>Sordariales</taxon>
        <taxon>Podosporaceae</taxon>
        <taxon>Cladorrhinum</taxon>
    </lineage>
</organism>
<dbReference type="AlphaFoldDB" id="A0AAV9I0H6"/>
<name>A0AAV9I0H6_9PEZI</name>
<dbReference type="EMBL" id="MU864940">
    <property type="protein sequence ID" value="KAK4465298.1"/>
    <property type="molecule type" value="Genomic_DNA"/>
</dbReference>
<evidence type="ECO:0000256" key="1">
    <source>
        <dbReference type="SAM" id="MobiDB-lite"/>
    </source>
</evidence>
<proteinExistence type="predicted"/>
<keyword evidence="3" id="KW-1185">Reference proteome</keyword>
<reference evidence="2" key="2">
    <citation type="submission" date="2023-06" db="EMBL/GenBank/DDBJ databases">
        <authorList>
            <consortium name="Lawrence Berkeley National Laboratory"/>
            <person name="Mondo S.J."/>
            <person name="Hensen N."/>
            <person name="Bonometti L."/>
            <person name="Westerberg I."/>
            <person name="Brannstrom I.O."/>
            <person name="Guillou S."/>
            <person name="Cros-Aarteil S."/>
            <person name="Calhoun S."/>
            <person name="Haridas S."/>
            <person name="Kuo A."/>
            <person name="Pangilinan J."/>
            <person name="Riley R."/>
            <person name="Labutti K."/>
            <person name="Andreopoulos B."/>
            <person name="Lipzen A."/>
            <person name="Chen C."/>
            <person name="Yanf M."/>
            <person name="Daum C."/>
            <person name="Ng V."/>
            <person name="Clum A."/>
            <person name="Steindorff A."/>
            <person name="Ohm R."/>
            <person name="Martin F."/>
            <person name="Silar P."/>
            <person name="Natvig D."/>
            <person name="Lalanne C."/>
            <person name="Gautier V."/>
            <person name="Ament-Velasquez S.L."/>
            <person name="Kruys A."/>
            <person name="Hutchinson M.I."/>
            <person name="Powell A.J."/>
            <person name="Barry K."/>
            <person name="Miller A.N."/>
            <person name="Grigoriev I.V."/>
            <person name="Debuchy R."/>
            <person name="Gladieux P."/>
            <person name="Thoren M.H."/>
            <person name="Johannesson H."/>
        </authorList>
    </citation>
    <scope>NUCLEOTIDE SEQUENCE</scope>
    <source>
        <strain evidence="2">PSN324</strain>
    </source>
</reference>
<evidence type="ECO:0000313" key="2">
    <source>
        <dbReference type="EMBL" id="KAK4465298.1"/>
    </source>
</evidence>
<comment type="caution">
    <text evidence="2">The sequence shown here is derived from an EMBL/GenBank/DDBJ whole genome shotgun (WGS) entry which is preliminary data.</text>
</comment>
<sequence>MVPDAGQTLPDQTEERPQSKDWEIFAPLVEDSELDAVPCIPNKPGEVHRVDLTGYDRPDVPCVRGRLFHVVHGLLSSNGEGGKIPATLIVFEWEFHLQLSPGHHRFRQVDIKVVFESAGDSPGGALNGHYAAPRVLEVAPRAPIKSLVRTRTVTPMAVGGKIALGFAPFVAVETSMANSAEGNTTSMTDYRLITGIPVFSTPDSSHADAATWTLHENESLKSGVQSPVRTAVLVERQAGDCGKFSATVKTKAELSSLRARAAEKFRKWTGLVPVDDKVYFDAGVGRGAAVIGGRKHWVDRQPSPCDAGNLETEDLLKFLIKDED</sequence>
<reference evidence="2" key="1">
    <citation type="journal article" date="2023" name="Mol. Phylogenet. Evol.">
        <title>Genome-scale phylogeny and comparative genomics of the fungal order Sordariales.</title>
        <authorList>
            <person name="Hensen N."/>
            <person name="Bonometti L."/>
            <person name="Westerberg I."/>
            <person name="Brannstrom I.O."/>
            <person name="Guillou S."/>
            <person name="Cros-Aarteil S."/>
            <person name="Calhoun S."/>
            <person name="Haridas S."/>
            <person name="Kuo A."/>
            <person name="Mondo S."/>
            <person name="Pangilinan J."/>
            <person name="Riley R."/>
            <person name="LaButti K."/>
            <person name="Andreopoulos B."/>
            <person name="Lipzen A."/>
            <person name="Chen C."/>
            <person name="Yan M."/>
            <person name="Daum C."/>
            <person name="Ng V."/>
            <person name="Clum A."/>
            <person name="Steindorff A."/>
            <person name="Ohm R.A."/>
            <person name="Martin F."/>
            <person name="Silar P."/>
            <person name="Natvig D.O."/>
            <person name="Lalanne C."/>
            <person name="Gautier V."/>
            <person name="Ament-Velasquez S.L."/>
            <person name="Kruys A."/>
            <person name="Hutchinson M.I."/>
            <person name="Powell A.J."/>
            <person name="Barry K."/>
            <person name="Miller A.N."/>
            <person name="Grigoriev I.V."/>
            <person name="Debuchy R."/>
            <person name="Gladieux P."/>
            <person name="Hiltunen Thoren M."/>
            <person name="Johannesson H."/>
        </authorList>
    </citation>
    <scope>NUCLEOTIDE SEQUENCE</scope>
    <source>
        <strain evidence="2">PSN324</strain>
    </source>
</reference>
<feature type="region of interest" description="Disordered" evidence="1">
    <location>
        <begin position="1"/>
        <end position="20"/>
    </location>
</feature>
<evidence type="ECO:0000313" key="3">
    <source>
        <dbReference type="Proteomes" id="UP001321749"/>
    </source>
</evidence>
<accession>A0AAV9I0H6</accession>